<evidence type="ECO:0000313" key="7">
    <source>
        <dbReference type="EMBL" id="ADB58464.1"/>
    </source>
</evidence>
<keyword evidence="1 5" id="KW-0637">Prenyltransferase</keyword>
<keyword evidence="2 5" id="KW-0285">Flavoprotein</keyword>
<comment type="catalytic activity">
    <reaction evidence="5">
        <text>dimethylallyl phosphate + FMNH2 = prenylated FMNH2 + phosphate</text>
        <dbReference type="Rhea" id="RHEA:37743"/>
        <dbReference type="ChEBI" id="CHEBI:43474"/>
        <dbReference type="ChEBI" id="CHEBI:57618"/>
        <dbReference type="ChEBI" id="CHEBI:87467"/>
        <dbReference type="ChEBI" id="CHEBI:88052"/>
        <dbReference type="EC" id="2.5.1.129"/>
    </reaction>
</comment>
<dbReference type="HOGENOM" id="CLU_074522_0_1_2"/>
<dbReference type="KEGG" id="apo:Arcpr_1416"/>
<dbReference type="InterPro" id="IPR036551">
    <property type="entry name" value="Flavin_trans-like"/>
</dbReference>
<evidence type="ECO:0000256" key="3">
    <source>
        <dbReference type="ARBA" id="ARBA00022643"/>
    </source>
</evidence>
<organism evidence="7 8">
    <name type="scientific">Archaeoglobus profundus (strain DSM 5631 / JCM 9629 / NBRC 100127 / Av18)</name>
    <dbReference type="NCBI Taxonomy" id="572546"/>
    <lineage>
        <taxon>Archaea</taxon>
        <taxon>Methanobacteriati</taxon>
        <taxon>Methanobacteriota</taxon>
        <taxon>Archaeoglobi</taxon>
        <taxon>Archaeoglobales</taxon>
        <taxon>Archaeoglobaceae</taxon>
        <taxon>Archaeoglobus</taxon>
    </lineage>
</organism>
<evidence type="ECO:0000313" key="8">
    <source>
        <dbReference type="Proteomes" id="UP000001901"/>
    </source>
</evidence>
<dbReference type="GeneID" id="8740104"/>
<protein>
    <recommendedName>
        <fullName evidence="5">Flavin prenyltransferase UbiX</fullName>
        <ecNumber evidence="5">2.5.1.129</ecNumber>
    </recommendedName>
</protein>
<sequence length="185" mass="20573">MRFVVALTGASGQVYGFRIVKELSKIGEVYTVVSRTAKRIAKLEGLDVEMLRDVSTRFYEENEITAPISSGSFKHDGMVIAPCSVKTASSIAYGITDNLITRSADVTLKEKRKLILLIRETPLHLGHLKTLTRLAEMGAVIMPPVPAFYIKPKTIDDLIDHTVCRVLDLLGLEVECKRWEGLNEV</sequence>
<dbReference type="OrthoDB" id="9540at2157"/>
<evidence type="ECO:0000256" key="4">
    <source>
        <dbReference type="ARBA" id="ARBA00022679"/>
    </source>
</evidence>
<feature type="binding site" evidence="5">
    <location>
        <position position="119"/>
    </location>
    <ligand>
        <name>FMN</name>
        <dbReference type="ChEBI" id="CHEBI:58210"/>
    </ligand>
</feature>
<feature type="domain" description="Flavoprotein" evidence="6">
    <location>
        <begin position="1"/>
        <end position="169"/>
    </location>
</feature>
<comment type="caution">
    <text evidence="5">Lacks conserved residue(s) required for the propagation of feature annotation.</text>
</comment>
<feature type="binding site" evidence="5">
    <location>
        <position position="34"/>
    </location>
    <ligand>
        <name>FMN</name>
        <dbReference type="ChEBI" id="CHEBI:58210"/>
    </ligand>
</feature>
<keyword evidence="8" id="KW-1185">Reference proteome</keyword>
<dbReference type="EMBL" id="CP001857">
    <property type="protein sequence ID" value="ADB58464.1"/>
    <property type="molecule type" value="Genomic_DNA"/>
</dbReference>
<dbReference type="Pfam" id="PF02441">
    <property type="entry name" value="Flavoprotein"/>
    <property type="match status" value="1"/>
</dbReference>
<feature type="binding site" evidence="5">
    <location>
        <begin position="84"/>
        <end position="87"/>
    </location>
    <ligand>
        <name>FMN</name>
        <dbReference type="ChEBI" id="CHEBI:58210"/>
    </ligand>
</feature>
<dbReference type="PaxDb" id="572546-Arcpr_1416"/>
<dbReference type="AlphaFoldDB" id="D2REC0"/>
<dbReference type="HAMAP" id="MF_01984">
    <property type="entry name" value="ubiX_pad"/>
    <property type="match status" value="1"/>
</dbReference>
<dbReference type="Proteomes" id="UP000001901">
    <property type="component" value="Chromosome"/>
</dbReference>
<dbReference type="Gene3D" id="3.40.50.1950">
    <property type="entry name" value="Flavin prenyltransferase-like"/>
    <property type="match status" value="1"/>
</dbReference>
<reference evidence="7 8" key="1">
    <citation type="journal article" date="2010" name="Stand. Genomic Sci.">
        <title>Complete genome sequence of Archaeoglobus profundus type strain (AV18).</title>
        <authorList>
            <person name="von Jan M."/>
            <person name="Lapidus A."/>
            <person name="Del Rio T.G."/>
            <person name="Copeland A."/>
            <person name="Tice H."/>
            <person name="Cheng J.F."/>
            <person name="Lucas S."/>
            <person name="Chen F."/>
            <person name="Nolan M."/>
            <person name="Goodwin L."/>
            <person name="Han C."/>
            <person name="Pitluck S."/>
            <person name="Liolios K."/>
            <person name="Ivanova N."/>
            <person name="Mavromatis K."/>
            <person name="Ovchinnikova G."/>
            <person name="Chertkov O."/>
            <person name="Pati A."/>
            <person name="Chen A."/>
            <person name="Palaniappan K."/>
            <person name="Land M."/>
            <person name="Hauser L."/>
            <person name="Chang Y.J."/>
            <person name="Jeffries C.D."/>
            <person name="Saunders E."/>
            <person name="Brettin T."/>
            <person name="Detter J.C."/>
            <person name="Chain P."/>
            <person name="Eichinger K."/>
            <person name="Huber H."/>
            <person name="Spring S."/>
            <person name="Rohde M."/>
            <person name="Goker M."/>
            <person name="Wirth R."/>
            <person name="Woyke T."/>
            <person name="Bristow J."/>
            <person name="Eisen J.A."/>
            <person name="Markowitz V."/>
            <person name="Hugenholtz P."/>
            <person name="Kyrpides N.C."/>
            <person name="Klenk H.P."/>
        </authorList>
    </citation>
    <scope>NUCLEOTIDE SEQUENCE [LARGE SCALE GENOMIC DNA]</scope>
    <source>
        <strain evidence="8">DSM 5631 / JCM 9629 / NBRC 100127 / Av18</strain>
    </source>
</reference>
<dbReference type="NCBIfam" id="NF004685">
    <property type="entry name" value="PRK06029.1"/>
    <property type="match status" value="1"/>
</dbReference>
<dbReference type="RefSeq" id="WP_012940800.1">
    <property type="nucleotide sequence ID" value="NC_013741.1"/>
</dbReference>
<dbReference type="InterPro" id="IPR003382">
    <property type="entry name" value="Flavoprotein"/>
</dbReference>
<dbReference type="GO" id="GO:0106141">
    <property type="term" value="F:flavin prenyltransferase activity"/>
    <property type="evidence" value="ECO:0007669"/>
    <property type="project" value="UniProtKB-EC"/>
</dbReference>
<name>D2REC0_ARCPA</name>
<dbReference type="NCBIfam" id="TIGR00421">
    <property type="entry name" value="ubiX_pad"/>
    <property type="match status" value="1"/>
</dbReference>
<dbReference type="eggNOG" id="arCOG01703">
    <property type="taxonomic scope" value="Archaea"/>
</dbReference>
<comment type="similarity">
    <text evidence="5">Belongs to the UbiX/PAD1 family.</text>
</comment>
<evidence type="ECO:0000256" key="5">
    <source>
        <dbReference type="HAMAP-Rule" id="MF_01984"/>
    </source>
</evidence>
<evidence type="ECO:0000256" key="2">
    <source>
        <dbReference type="ARBA" id="ARBA00022630"/>
    </source>
</evidence>
<keyword evidence="4 5" id="KW-0808">Transferase</keyword>
<feature type="binding site" evidence="5">
    <location>
        <position position="149"/>
    </location>
    <ligand>
        <name>dimethylallyl phosphate</name>
        <dbReference type="ChEBI" id="CHEBI:88052"/>
    </ligand>
</feature>
<feature type="binding site" evidence="5">
    <location>
        <position position="165"/>
    </location>
    <ligand>
        <name>dimethylallyl phosphate</name>
        <dbReference type="ChEBI" id="CHEBI:88052"/>
    </ligand>
</feature>
<dbReference type="InterPro" id="IPR004507">
    <property type="entry name" value="UbiX-like"/>
</dbReference>
<gene>
    <name evidence="5" type="primary">ubiX</name>
    <name evidence="7" type="ordered locus">Arcpr_1416</name>
</gene>
<accession>D2REC0</accession>
<feature type="binding site" evidence="5">
    <location>
        <begin position="9"/>
        <end position="11"/>
    </location>
    <ligand>
        <name>FMN</name>
        <dbReference type="ChEBI" id="CHEBI:58210"/>
    </ligand>
</feature>
<evidence type="ECO:0000259" key="6">
    <source>
        <dbReference type="Pfam" id="PF02441"/>
    </source>
</evidence>
<dbReference type="SUPFAM" id="SSF52507">
    <property type="entry name" value="Homo-oligomeric flavin-containing Cys decarboxylases, HFCD"/>
    <property type="match status" value="1"/>
</dbReference>
<comment type="function">
    <text evidence="5">Flavin prenyltransferase that catalyzes the synthesis of the prenylated FMN cofactor (prenyl-FMN) for 4-hydroxy-3-polyprenylbenzoic acid decarboxylase UbiD. The prenyltransferase is metal-independent and links a dimethylallyl moiety from dimethylallyl monophosphate (DMAP) to the flavin N5 and C6 atoms of FMN.</text>
</comment>
<keyword evidence="3 5" id="KW-0288">FMN</keyword>
<proteinExistence type="inferred from homology"/>
<dbReference type="STRING" id="572546.Arcpr_1416"/>
<dbReference type="EC" id="2.5.1.129" evidence="5"/>
<evidence type="ECO:0000256" key="1">
    <source>
        <dbReference type="ARBA" id="ARBA00022602"/>
    </source>
</evidence>